<protein>
    <recommendedName>
        <fullName evidence="1">RmlD-like substrate binding domain-containing protein</fullName>
    </recommendedName>
</protein>
<dbReference type="PANTHER" id="PTHR10491">
    <property type="entry name" value="DTDP-4-DEHYDRORHAMNOSE REDUCTASE"/>
    <property type="match status" value="1"/>
</dbReference>
<feature type="domain" description="RmlD-like substrate binding" evidence="1">
    <location>
        <begin position="14"/>
        <end position="184"/>
    </location>
</feature>
<dbReference type="Pfam" id="PF04321">
    <property type="entry name" value="RmlD_sub_bind"/>
    <property type="match status" value="1"/>
</dbReference>
<dbReference type="InterPro" id="IPR036291">
    <property type="entry name" value="NAD(P)-bd_dom_sf"/>
</dbReference>
<organism evidence="2 3">
    <name type="scientific">Coccomyxa subellipsoidea</name>
    <dbReference type="NCBI Taxonomy" id="248742"/>
    <lineage>
        <taxon>Eukaryota</taxon>
        <taxon>Viridiplantae</taxon>
        <taxon>Chlorophyta</taxon>
        <taxon>core chlorophytes</taxon>
        <taxon>Trebouxiophyceae</taxon>
        <taxon>Trebouxiophyceae incertae sedis</taxon>
        <taxon>Coccomyxaceae</taxon>
        <taxon>Coccomyxa</taxon>
    </lineage>
</organism>
<dbReference type="InterPro" id="IPR005913">
    <property type="entry name" value="dTDP_dehydrorham_reduct"/>
</dbReference>
<sequence length="311" mass="35171">MAFPNWQQQEPVFLVFGRSGWIGGLVGELLTSQGTKFEYANARLEDRAGILADIERVKPTHVLNAAGLTGRPNVDWCEDHKIETIRVNVLGMLNLADICLEKKLHLTTYATGCIFHYDKDFPEGSGKGFKETDTPNFTGSYYSYTKAMVESLLKEYPNILVLRVRMPIVGDLTYTRNFISKIIRYDKIINIPNSMTVLPELLPYSIEMAKRGLTGIMNYTNPGAISHNEIMELYKSYVDPEFTWKNFSVEEQAEVIKAPRSNNLLDTTRIEGEFPQILPIRQSLIKHVFEPAAANKEEVCAAVRAMRGGRV</sequence>
<dbReference type="Proteomes" id="UP001491310">
    <property type="component" value="Unassembled WGS sequence"/>
</dbReference>
<evidence type="ECO:0000313" key="3">
    <source>
        <dbReference type="Proteomes" id="UP001491310"/>
    </source>
</evidence>
<gene>
    <name evidence="2" type="ORF">WJX75_007095</name>
</gene>
<dbReference type="SUPFAM" id="SSF51735">
    <property type="entry name" value="NAD(P)-binding Rossmann-fold domains"/>
    <property type="match status" value="1"/>
</dbReference>
<comment type="caution">
    <text evidence="2">The sequence shown here is derived from an EMBL/GenBank/DDBJ whole genome shotgun (WGS) entry which is preliminary data.</text>
</comment>
<dbReference type="InterPro" id="IPR029903">
    <property type="entry name" value="RmlD-like-bd"/>
</dbReference>
<accession>A0ABR2YSC2</accession>
<keyword evidence="3" id="KW-1185">Reference proteome</keyword>
<dbReference type="PANTHER" id="PTHR10491:SF4">
    <property type="entry name" value="METHIONINE ADENOSYLTRANSFERASE 2 SUBUNIT BETA"/>
    <property type="match status" value="1"/>
</dbReference>
<proteinExistence type="predicted"/>
<evidence type="ECO:0000313" key="2">
    <source>
        <dbReference type="EMBL" id="KAK9909763.1"/>
    </source>
</evidence>
<evidence type="ECO:0000259" key="1">
    <source>
        <dbReference type="Pfam" id="PF04321"/>
    </source>
</evidence>
<reference evidence="2 3" key="1">
    <citation type="journal article" date="2024" name="Nat. Commun.">
        <title>Phylogenomics reveals the evolutionary origins of lichenization in chlorophyte algae.</title>
        <authorList>
            <person name="Puginier C."/>
            <person name="Libourel C."/>
            <person name="Otte J."/>
            <person name="Skaloud P."/>
            <person name="Haon M."/>
            <person name="Grisel S."/>
            <person name="Petersen M."/>
            <person name="Berrin J.G."/>
            <person name="Delaux P.M."/>
            <person name="Dal Grande F."/>
            <person name="Keller J."/>
        </authorList>
    </citation>
    <scope>NUCLEOTIDE SEQUENCE [LARGE SCALE GENOMIC DNA]</scope>
    <source>
        <strain evidence="2 3">SAG 216-7</strain>
    </source>
</reference>
<dbReference type="EMBL" id="JALJOT010000006">
    <property type="protein sequence ID" value="KAK9909763.1"/>
    <property type="molecule type" value="Genomic_DNA"/>
</dbReference>
<name>A0ABR2YSC2_9CHLO</name>
<dbReference type="Gene3D" id="3.40.50.720">
    <property type="entry name" value="NAD(P)-binding Rossmann-like Domain"/>
    <property type="match status" value="1"/>
</dbReference>